<reference evidence="1 2" key="1">
    <citation type="journal article" date="2019" name="PLoS Negl. Trop. Dis.">
        <title>Revisiting the worldwide diversity of Leptospira species in the environment.</title>
        <authorList>
            <person name="Vincent A.T."/>
            <person name="Schiettekatte O."/>
            <person name="Bourhy P."/>
            <person name="Veyrier F.J."/>
            <person name="Picardeau M."/>
        </authorList>
    </citation>
    <scope>NUCLEOTIDE SEQUENCE [LARGE SCALE GENOMIC DNA]</scope>
    <source>
        <strain evidence="1 2">201702444</strain>
    </source>
</reference>
<evidence type="ECO:0000313" key="1">
    <source>
        <dbReference type="EMBL" id="TGM07987.1"/>
    </source>
</evidence>
<dbReference type="EMBL" id="RQGN01000019">
    <property type="protein sequence ID" value="TGM07987.1"/>
    <property type="molecule type" value="Genomic_DNA"/>
</dbReference>
<organism evidence="1 2">
    <name type="scientific">Leptospira barantonii</name>
    <dbReference type="NCBI Taxonomy" id="2023184"/>
    <lineage>
        <taxon>Bacteria</taxon>
        <taxon>Pseudomonadati</taxon>
        <taxon>Spirochaetota</taxon>
        <taxon>Spirochaetia</taxon>
        <taxon>Leptospirales</taxon>
        <taxon>Leptospiraceae</taxon>
        <taxon>Leptospira</taxon>
    </lineage>
</organism>
<proteinExistence type="predicted"/>
<dbReference type="RefSeq" id="WP_135669844.1">
    <property type="nucleotide sequence ID" value="NZ_RQGN01000019.1"/>
</dbReference>
<gene>
    <name evidence="1" type="ORF">EHQ76_04060</name>
</gene>
<accession>A0A5F2BQU2</accession>
<comment type="caution">
    <text evidence="1">The sequence shown here is derived from an EMBL/GenBank/DDBJ whole genome shotgun (WGS) entry which is preliminary data.</text>
</comment>
<name>A0A5F2BQU2_9LEPT</name>
<dbReference type="Pfam" id="PF09674">
    <property type="entry name" value="DUF2400"/>
    <property type="match status" value="1"/>
</dbReference>
<dbReference type="GO" id="GO:0003824">
    <property type="term" value="F:catalytic activity"/>
    <property type="evidence" value="ECO:0007669"/>
    <property type="project" value="InterPro"/>
</dbReference>
<dbReference type="NCBIfam" id="TIGR02757">
    <property type="entry name" value="TIGR02757 family protein"/>
    <property type="match status" value="1"/>
</dbReference>
<dbReference type="Proteomes" id="UP000298429">
    <property type="component" value="Unassembled WGS sequence"/>
</dbReference>
<protein>
    <submittedName>
        <fullName evidence="1">TIGR02757 family protein</fullName>
    </submittedName>
</protein>
<evidence type="ECO:0000313" key="2">
    <source>
        <dbReference type="Proteomes" id="UP000298429"/>
    </source>
</evidence>
<sequence>MSFHSSPQKIKKTLENIFSEYDTPEFLSTDPIEFPHSFHSSEDREVAGFISALYSYGNVTAIKNHLKGLFVLFGNSPHRFLSEENLQPIRKKLVPYRFQKPADTFLFLQTIQNVLRKTNDHKLESLFSLPQKEEFDLSSKEQKSLDQGGSLRRRILSFQLRFLKESETIDWKQTKSYGYKFLIGQGLKTTSLKRYCMYLRWMVRKEYPDFGIYQSISPNELQFPLDVHIQRIASVLKISSRQTPDWKKAEEITRFFSAIFPDDPVKGDFALSRLGILRKCKSKYAKELCETCRINSICSVYGKRADRKSR</sequence>
<dbReference type="OrthoDB" id="9773332at2"/>
<dbReference type="SUPFAM" id="SSF48150">
    <property type="entry name" value="DNA-glycosylase"/>
    <property type="match status" value="1"/>
</dbReference>
<dbReference type="AlphaFoldDB" id="A0A5F2BQU2"/>
<dbReference type="InterPro" id="IPR023170">
    <property type="entry name" value="HhH_base_excis_C"/>
</dbReference>
<dbReference type="Gene3D" id="1.10.1670.10">
    <property type="entry name" value="Helix-hairpin-Helix base-excision DNA repair enzymes (C-terminal)"/>
    <property type="match status" value="1"/>
</dbReference>
<dbReference type="GO" id="GO:0006281">
    <property type="term" value="P:DNA repair"/>
    <property type="evidence" value="ECO:0007669"/>
    <property type="project" value="InterPro"/>
</dbReference>
<dbReference type="InterPro" id="IPR014127">
    <property type="entry name" value="CHP02757"/>
</dbReference>
<dbReference type="InterPro" id="IPR011257">
    <property type="entry name" value="DNA_glycosylase"/>
</dbReference>